<accession>A0ABU7RPE8</accession>
<reference evidence="2 3" key="1">
    <citation type="submission" date="2024-01" db="EMBL/GenBank/DDBJ databases">
        <title>Genome insights into Plantactinospora sonchi sp. nov.</title>
        <authorList>
            <person name="Wang L."/>
        </authorList>
    </citation>
    <scope>NUCLEOTIDE SEQUENCE [LARGE SCALE GENOMIC DNA]</scope>
    <source>
        <strain evidence="2 3">NEAU-QY2</strain>
    </source>
</reference>
<keyword evidence="3" id="KW-1185">Reference proteome</keyword>
<name>A0ABU7RPE8_9ACTN</name>
<sequence length="174" mass="17819">MSPSPATTTARRRTGGVPLLVLLTLIGCVATAACGVPPELEQSRAATPPAPTPTPTASATPTAIPTPPPTPTTTPSGNGAIAVDCGGQPSRDQVVALLRRVDLLPRSARVTFRNAPVCAADWQYSVIEVPGRDLLQVVTTGPADKLKLVTAGNDVCNIRVRVEAPAGIRTVACA</sequence>
<dbReference type="EMBL" id="JAZGQK010000006">
    <property type="protein sequence ID" value="MEE6258370.1"/>
    <property type="molecule type" value="Genomic_DNA"/>
</dbReference>
<evidence type="ECO:0000313" key="2">
    <source>
        <dbReference type="EMBL" id="MEE6258370.1"/>
    </source>
</evidence>
<proteinExistence type="predicted"/>
<protein>
    <submittedName>
        <fullName evidence="2">Uncharacterized protein</fullName>
    </submittedName>
</protein>
<evidence type="ECO:0000256" key="1">
    <source>
        <dbReference type="SAM" id="MobiDB-lite"/>
    </source>
</evidence>
<comment type="caution">
    <text evidence="2">The sequence shown here is derived from an EMBL/GenBank/DDBJ whole genome shotgun (WGS) entry which is preliminary data.</text>
</comment>
<organism evidence="2 3">
    <name type="scientific">Plantactinospora sonchi</name>
    <dbReference type="NCBI Taxonomy" id="1544735"/>
    <lineage>
        <taxon>Bacteria</taxon>
        <taxon>Bacillati</taxon>
        <taxon>Actinomycetota</taxon>
        <taxon>Actinomycetes</taxon>
        <taxon>Micromonosporales</taxon>
        <taxon>Micromonosporaceae</taxon>
        <taxon>Plantactinospora</taxon>
    </lineage>
</organism>
<dbReference type="RefSeq" id="WP_331213487.1">
    <property type="nucleotide sequence ID" value="NZ_JAZGQK010000006.1"/>
</dbReference>
<dbReference type="Proteomes" id="UP001332243">
    <property type="component" value="Unassembled WGS sequence"/>
</dbReference>
<evidence type="ECO:0000313" key="3">
    <source>
        <dbReference type="Proteomes" id="UP001332243"/>
    </source>
</evidence>
<feature type="region of interest" description="Disordered" evidence="1">
    <location>
        <begin position="40"/>
        <end position="79"/>
    </location>
</feature>
<gene>
    <name evidence="2" type="ORF">V1633_07665</name>
</gene>